<dbReference type="PANTHER" id="PTHR47784">
    <property type="entry name" value="STEROL UPTAKE CONTROL PROTEIN 2"/>
    <property type="match status" value="1"/>
</dbReference>
<evidence type="ECO:0000313" key="4">
    <source>
        <dbReference type="Proteomes" id="UP001160390"/>
    </source>
</evidence>
<dbReference type="InterPro" id="IPR053157">
    <property type="entry name" value="Sterol_Uptake_Regulator"/>
</dbReference>
<evidence type="ECO:0000259" key="2">
    <source>
        <dbReference type="Pfam" id="PF00172"/>
    </source>
</evidence>
<dbReference type="InterPro" id="IPR036864">
    <property type="entry name" value="Zn2-C6_fun-type_DNA-bd_sf"/>
</dbReference>
<keyword evidence="1" id="KW-0539">Nucleus</keyword>
<dbReference type="EMBL" id="CABFNP030001353">
    <property type="protein sequence ID" value="CAI6100645.1"/>
    <property type="molecule type" value="Genomic_DNA"/>
</dbReference>
<keyword evidence="4" id="KW-1185">Reference proteome</keyword>
<evidence type="ECO:0000256" key="1">
    <source>
        <dbReference type="ARBA" id="ARBA00023242"/>
    </source>
</evidence>
<dbReference type="Gene3D" id="4.10.240.10">
    <property type="entry name" value="Zn(2)-C6 fungal-type DNA-binding domain"/>
    <property type="match status" value="1"/>
</dbReference>
<dbReference type="Proteomes" id="UP001160390">
    <property type="component" value="Unassembled WGS sequence"/>
</dbReference>
<dbReference type="AlphaFoldDB" id="A0AA35QER7"/>
<sequence>MPPRLYHTKSKTGCLRCRTRRVKVCAQTALSREWHHDDCSDSAALQCDETQPTCGGCTRHRVACVYDRRPDSTSPKPDRGAKPEPDTFFQETQERRHRELRLLHVFVTQVCPYIPGTHIPKLLEIWTVGVPEMALGYEPLLHAILGFSCLYEATYKHKVAAERLHWRARYLEKTLQAHRAALGHFTRENADAVSFTTVVITLDAFAHLRERDLSGPYEPPMDWLQLSRGIGDVCKCALALLQDDKDALIWPLVHTSVDTIRMRKSDDLPMLGALSHLLVPVGSEDLGDAIEEEAYRETVRLLEWVASGREAGEPLNIFCRRLMYLSTLLPARYVELLSMKRPRALVLLAHVFAFCSYASEMWWVGDSAKQEIKALQESGLLDGPEWEAMMRWPASIVAGEQLPCRLESGNMKTAVD</sequence>
<evidence type="ECO:0000313" key="3">
    <source>
        <dbReference type="EMBL" id="CAI6100645.1"/>
    </source>
</evidence>
<gene>
    <name evidence="3" type="ORF">CCHLO57077_00006674</name>
</gene>
<protein>
    <recommendedName>
        <fullName evidence="2">Zn(2)-C6 fungal-type domain-containing protein</fullName>
    </recommendedName>
</protein>
<dbReference type="InterPro" id="IPR001138">
    <property type="entry name" value="Zn2Cys6_DnaBD"/>
</dbReference>
<reference evidence="3" key="1">
    <citation type="submission" date="2023-01" db="EMBL/GenBank/DDBJ databases">
        <authorList>
            <person name="Piombo E."/>
        </authorList>
    </citation>
    <scope>NUCLEOTIDE SEQUENCE</scope>
</reference>
<proteinExistence type="predicted"/>
<comment type="caution">
    <text evidence="3">The sequence shown here is derived from an EMBL/GenBank/DDBJ whole genome shotgun (WGS) entry which is preliminary data.</text>
</comment>
<dbReference type="GO" id="GO:0001228">
    <property type="term" value="F:DNA-binding transcription activator activity, RNA polymerase II-specific"/>
    <property type="evidence" value="ECO:0007669"/>
    <property type="project" value="TreeGrafter"/>
</dbReference>
<organism evidence="3 4">
    <name type="scientific">Clonostachys chloroleuca</name>
    <dbReference type="NCBI Taxonomy" id="1926264"/>
    <lineage>
        <taxon>Eukaryota</taxon>
        <taxon>Fungi</taxon>
        <taxon>Dikarya</taxon>
        <taxon>Ascomycota</taxon>
        <taxon>Pezizomycotina</taxon>
        <taxon>Sordariomycetes</taxon>
        <taxon>Hypocreomycetidae</taxon>
        <taxon>Hypocreales</taxon>
        <taxon>Bionectriaceae</taxon>
        <taxon>Clonostachys</taxon>
    </lineage>
</organism>
<dbReference type="PANTHER" id="PTHR47784:SF5">
    <property type="entry name" value="STEROL UPTAKE CONTROL PROTEIN 2"/>
    <property type="match status" value="1"/>
</dbReference>
<feature type="domain" description="Zn(2)-C6 fungal-type" evidence="2">
    <location>
        <begin position="46"/>
        <end position="71"/>
    </location>
</feature>
<dbReference type="CDD" id="cd00067">
    <property type="entry name" value="GAL4"/>
    <property type="match status" value="1"/>
</dbReference>
<dbReference type="Pfam" id="PF00172">
    <property type="entry name" value="Zn_clus"/>
    <property type="match status" value="1"/>
</dbReference>
<name>A0AA35QER7_9HYPO</name>
<dbReference type="GO" id="GO:0008270">
    <property type="term" value="F:zinc ion binding"/>
    <property type="evidence" value="ECO:0007669"/>
    <property type="project" value="InterPro"/>
</dbReference>
<accession>A0AA35QER7</accession>